<keyword evidence="1" id="KW-0472">Membrane</keyword>
<evidence type="ECO:0000313" key="3">
    <source>
        <dbReference type="Proteomes" id="UP000178880"/>
    </source>
</evidence>
<protein>
    <recommendedName>
        <fullName evidence="4">SIMPL domain-containing protein</fullName>
    </recommendedName>
</protein>
<dbReference type="GO" id="GO:0006974">
    <property type="term" value="P:DNA damage response"/>
    <property type="evidence" value="ECO:0007669"/>
    <property type="project" value="TreeGrafter"/>
</dbReference>
<dbReference type="AlphaFoldDB" id="A0A1G2CFT2"/>
<sequence>MDKYKKYFWVLLDMLLAALVINLVFFVMPAIRKFGNAQYAVRTISVSAEGKTAVTPDLAQSSFSVISRGKNPEDLADTNNEKVSAVIGFLKAQGLPDADIKTTSYNLTPDYQYDENTRRNYITGYTLTQTVSVKMRDFKKIPSILAGLTPLGVNQIGGISFTVENPETFLGVARAQATLRAKQKAETMARENGTRLGRVMSISESSGGFPMPYYDAYGRGGALEMASKAISAPTIEPGSEEITNVVTITYELR</sequence>
<organism evidence="2 3">
    <name type="scientific">Candidatus Liptonbacteria bacterium RIFCSPLOWO2_01_FULL_52_25</name>
    <dbReference type="NCBI Taxonomy" id="1798650"/>
    <lineage>
        <taxon>Bacteria</taxon>
        <taxon>Candidatus Liptoniibacteriota</taxon>
    </lineage>
</organism>
<gene>
    <name evidence="2" type="ORF">A2945_04495</name>
</gene>
<evidence type="ECO:0000256" key="1">
    <source>
        <dbReference type="SAM" id="Phobius"/>
    </source>
</evidence>
<keyword evidence="1" id="KW-1133">Transmembrane helix</keyword>
<dbReference type="Proteomes" id="UP000178880">
    <property type="component" value="Unassembled WGS sequence"/>
</dbReference>
<dbReference type="EMBL" id="MHLA01000005">
    <property type="protein sequence ID" value="OGZ00259.1"/>
    <property type="molecule type" value="Genomic_DNA"/>
</dbReference>
<dbReference type="Gene3D" id="3.30.70.2970">
    <property type="entry name" value="Protein of unknown function (DUF541), domain 2"/>
    <property type="match status" value="1"/>
</dbReference>
<proteinExistence type="predicted"/>
<dbReference type="PANTHER" id="PTHR34387:SF1">
    <property type="entry name" value="PERIPLASMIC IMMUNOGENIC PROTEIN"/>
    <property type="match status" value="1"/>
</dbReference>
<reference evidence="2 3" key="1">
    <citation type="journal article" date="2016" name="Nat. Commun.">
        <title>Thousands of microbial genomes shed light on interconnected biogeochemical processes in an aquifer system.</title>
        <authorList>
            <person name="Anantharaman K."/>
            <person name="Brown C.T."/>
            <person name="Hug L.A."/>
            <person name="Sharon I."/>
            <person name="Castelle C.J."/>
            <person name="Probst A.J."/>
            <person name="Thomas B.C."/>
            <person name="Singh A."/>
            <person name="Wilkins M.J."/>
            <person name="Karaoz U."/>
            <person name="Brodie E.L."/>
            <person name="Williams K.H."/>
            <person name="Hubbard S.S."/>
            <person name="Banfield J.F."/>
        </authorList>
    </citation>
    <scope>NUCLEOTIDE SEQUENCE [LARGE SCALE GENOMIC DNA]</scope>
</reference>
<dbReference type="InterPro" id="IPR052022">
    <property type="entry name" value="26kDa_periplasmic_antigen"/>
</dbReference>
<evidence type="ECO:0000313" key="2">
    <source>
        <dbReference type="EMBL" id="OGZ00259.1"/>
    </source>
</evidence>
<dbReference type="InterPro" id="IPR007497">
    <property type="entry name" value="SIMPL/DUF541"/>
</dbReference>
<feature type="transmembrane region" description="Helical" evidence="1">
    <location>
        <begin position="7"/>
        <end position="28"/>
    </location>
</feature>
<comment type="caution">
    <text evidence="2">The sequence shown here is derived from an EMBL/GenBank/DDBJ whole genome shotgun (WGS) entry which is preliminary data.</text>
</comment>
<dbReference type="STRING" id="1798650.A2945_04495"/>
<dbReference type="Gene3D" id="3.30.110.170">
    <property type="entry name" value="Protein of unknown function (DUF541), domain 1"/>
    <property type="match status" value="1"/>
</dbReference>
<dbReference type="PANTHER" id="PTHR34387">
    <property type="entry name" value="SLR1258 PROTEIN"/>
    <property type="match status" value="1"/>
</dbReference>
<keyword evidence="1" id="KW-0812">Transmembrane</keyword>
<evidence type="ECO:0008006" key="4">
    <source>
        <dbReference type="Google" id="ProtNLM"/>
    </source>
</evidence>
<name>A0A1G2CFT2_9BACT</name>
<dbReference type="Pfam" id="PF04402">
    <property type="entry name" value="SIMPL"/>
    <property type="match status" value="1"/>
</dbReference>
<accession>A0A1G2CFT2</accession>